<dbReference type="EMBL" id="MHJH01000018">
    <property type="protein sequence ID" value="OGY64534.1"/>
    <property type="molecule type" value="Genomic_DNA"/>
</dbReference>
<gene>
    <name evidence="1" type="ORF">A3E64_02105</name>
</gene>
<reference evidence="1 2" key="1">
    <citation type="journal article" date="2016" name="Nat. Commun.">
        <title>Thousands of microbial genomes shed light on interconnected biogeochemical processes in an aquifer system.</title>
        <authorList>
            <person name="Anantharaman K."/>
            <person name="Brown C.T."/>
            <person name="Hug L.A."/>
            <person name="Sharon I."/>
            <person name="Castelle C.J."/>
            <person name="Probst A.J."/>
            <person name="Thomas B.C."/>
            <person name="Singh A."/>
            <person name="Wilkins M.J."/>
            <person name="Karaoz U."/>
            <person name="Brodie E.L."/>
            <person name="Williams K.H."/>
            <person name="Hubbard S.S."/>
            <person name="Banfield J.F."/>
        </authorList>
    </citation>
    <scope>NUCLEOTIDE SEQUENCE [LARGE SCALE GENOMIC DNA]</scope>
</reference>
<evidence type="ECO:0000313" key="2">
    <source>
        <dbReference type="Proteomes" id="UP000177174"/>
    </source>
</evidence>
<dbReference type="AlphaFoldDB" id="A0A1G1ZIY5"/>
<evidence type="ECO:0000313" key="1">
    <source>
        <dbReference type="EMBL" id="OGY64534.1"/>
    </source>
</evidence>
<dbReference type="Proteomes" id="UP000177174">
    <property type="component" value="Unassembled WGS sequence"/>
</dbReference>
<organism evidence="1 2">
    <name type="scientific">Candidatus Harrisonbacteria bacterium RIFCSPHIGHO2_12_FULL_48_16</name>
    <dbReference type="NCBI Taxonomy" id="1798405"/>
    <lineage>
        <taxon>Bacteria</taxon>
        <taxon>Candidatus Harrisoniibacteriota</taxon>
    </lineage>
</organism>
<proteinExistence type="predicted"/>
<sequence length="62" mass="6910">MRLAYIQPSPFWESFFIPHDIKQPRLIACLPAGRAGRPSYSTQDIKVGFLSGSILYHMSVGG</sequence>
<name>A0A1G1ZIY5_9BACT</name>
<protein>
    <submittedName>
        <fullName evidence="1">Uncharacterized protein</fullName>
    </submittedName>
</protein>
<accession>A0A1G1ZIY5</accession>
<comment type="caution">
    <text evidence="1">The sequence shown here is derived from an EMBL/GenBank/DDBJ whole genome shotgun (WGS) entry which is preliminary data.</text>
</comment>